<dbReference type="PANTHER" id="PTHR38167:SF1">
    <property type="entry name" value="C2H2-TYPE DOMAIN-CONTAINING PROTEIN"/>
    <property type="match status" value="1"/>
</dbReference>
<reference evidence="2 3" key="1">
    <citation type="journal article" date="2016" name="Mol. Biol. Evol.">
        <title>Comparative Genomics of Early-Diverging Mushroom-Forming Fungi Provides Insights into the Origins of Lignocellulose Decay Capabilities.</title>
        <authorList>
            <person name="Nagy L.G."/>
            <person name="Riley R."/>
            <person name="Tritt A."/>
            <person name="Adam C."/>
            <person name="Daum C."/>
            <person name="Floudas D."/>
            <person name="Sun H."/>
            <person name="Yadav J.S."/>
            <person name="Pangilinan J."/>
            <person name="Larsson K.H."/>
            <person name="Matsuura K."/>
            <person name="Barry K."/>
            <person name="Labutti K."/>
            <person name="Kuo R."/>
            <person name="Ohm R.A."/>
            <person name="Bhattacharya S.S."/>
            <person name="Shirouzu T."/>
            <person name="Yoshinaga Y."/>
            <person name="Martin F.M."/>
            <person name="Grigoriev I.V."/>
            <person name="Hibbett D.S."/>
        </authorList>
    </citation>
    <scope>NUCLEOTIDE SEQUENCE [LARGE SCALE GENOMIC DNA]</scope>
    <source>
        <strain evidence="2 3">L-15889</strain>
    </source>
</reference>
<protein>
    <recommendedName>
        <fullName evidence="4">C2H2-type domain-containing protein</fullName>
    </recommendedName>
</protein>
<accession>A0A165T9G4</accession>
<evidence type="ECO:0008006" key="4">
    <source>
        <dbReference type="Google" id="ProtNLM"/>
    </source>
</evidence>
<dbReference type="STRING" id="1314783.A0A165T9G4"/>
<dbReference type="Proteomes" id="UP000076727">
    <property type="component" value="Unassembled WGS sequence"/>
</dbReference>
<evidence type="ECO:0000313" key="2">
    <source>
        <dbReference type="EMBL" id="KZT73110.1"/>
    </source>
</evidence>
<dbReference type="EMBL" id="KV429038">
    <property type="protein sequence ID" value="KZT73110.1"/>
    <property type="molecule type" value="Genomic_DNA"/>
</dbReference>
<sequence length="201" mass="22455">MPRPPELGGDVVDLTNDSEPEDDPCPVPGPRQNQAHHNGQLSAAARQQMYKAIETCPEDRLRDVLANMVADDAVSTQTLFENLVAANPPPLPAAEPGVDDAEGAPEILPRWTTCKRCGETFDLAEEREEDECVYHPGYLKVNYEEWPDHDEDVHGPMDNPQNRRDYPQGFQWTCCKVDGNSAGCTEGTHVPEVSKKRRTRY</sequence>
<evidence type="ECO:0000313" key="3">
    <source>
        <dbReference type="Proteomes" id="UP000076727"/>
    </source>
</evidence>
<gene>
    <name evidence="2" type="ORF">DAEQUDRAFT_507068</name>
</gene>
<dbReference type="AlphaFoldDB" id="A0A165T9G4"/>
<feature type="region of interest" description="Disordered" evidence="1">
    <location>
        <begin position="1"/>
        <end position="44"/>
    </location>
</feature>
<dbReference type="OrthoDB" id="5422613at2759"/>
<feature type="region of interest" description="Disordered" evidence="1">
    <location>
        <begin position="181"/>
        <end position="201"/>
    </location>
</feature>
<feature type="compositionally biased region" description="Polar residues" evidence="1">
    <location>
        <begin position="31"/>
        <end position="41"/>
    </location>
</feature>
<evidence type="ECO:0000256" key="1">
    <source>
        <dbReference type="SAM" id="MobiDB-lite"/>
    </source>
</evidence>
<keyword evidence="3" id="KW-1185">Reference proteome</keyword>
<name>A0A165T9G4_9APHY</name>
<dbReference type="PANTHER" id="PTHR38167">
    <property type="entry name" value="C2H2-TYPE DOMAIN-CONTAINING PROTEIN"/>
    <property type="match status" value="1"/>
</dbReference>
<proteinExistence type="predicted"/>
<organism evidence="2 3">
    <name type="scientific">Daedalea quercina L-15889</name>
    <dbReference type="NCBI Taxonomy" id="1314783"/>
    <lineage>
        <taxon>Eukaryota</taxon>
        <taxon>Fungi</taxon>
        <taxon>Dikarya</taxon>
        <taxon>Basidiomycota</taxon>
        <taxon>Agaricomycotina</taxon>
        <taxon>Agaricomycetes</taxon>
        <taxon>Polyporales</taxon>
        <taxon>Fomitopsis</taxon>
    </lineage>
</organism>